<evidence type="ECO:0000256" key="4">
    <source>
        <dbReference type="ARBA" id="ARBA00023125"/>
    </source>
</evidence>
<evidence type="ECO:0000256" key="3">
    <source>
        <dbReference type="ARBA" id="ARBA00023015"/>
    </source>
</evidence>
<feature type="modified residue" description="4-aspartylphosphate" evidence="6">
    <location>
        <position position="55"/>
    </location>
</feature>
<dbReference type="PANTHER" id="PTHR48111:SF1">
    <property type="entry name" value="TWO-COMPONENT RESPONSE REGULATOR ORR33"/>
    <property type="match status" value="1"/>
</dbReference>
<dbReference type="InterPro" id="IPR039420">
    <property type="entry name" value="WalR-like"/>
</dbReference>
<protein>
    <submittedName>
        <fullName evidence="10">Sensory transduction protein regX3</fullName>
    </submittedName>
</protein>
<evidence type="ECO:0000256" key="6">
    <source>
        <dbReference type="PROSITE-ProRule" id="PRU00169"/>
    </source>
</evidence>
<organism evidence="10 11">
    <name type="scientific">Saltatorellus ferox</name>
    <dbReference type="NCBI Taxonomy" id="2528018"/>
    <lineage>
        <taxon>Bacteria</taxon>
        <taxon>Pseudomonadati</taxon>
        <taxon>Planctomycetota</taxon>
        <taxon>Planctomycetia</taxon>
        <taxon>Planctomycetia incertae sedis</taxon>
        <taxon>Saltatorellus</taxon>
    </lineage>
</organism>
<dbReference type="SUPFAM" id="SSF46894">
    <property type="entry name" value="C-terminal effector domain of the bipartite response regulators"/>
    <property type="match status" value="1"/>
</dbReference>
<dbReference type="InterPro" id="IPR001789">
    <property type="entry name" value="Sig_transdc_resp-reg_receiver"/>
</dbReference>
<reference evidence="10 11" key="1">
    <citation type="submission" date="2019-02" db="EMBL/GenBank/DDBJ databases">
        <title>Deep-cultivation of Planctomycetes and their phenomic and genomic characterization uncovers novel biology.</title>
        <authorList>
            <person name="Wiegand S."/>
            <person name="Jogler M."/>
            <person name="Boedeker C."/>
            <person name="Pinto D."/>
            <person name="Vollmers J."/>
            <person name="Rivas-Marin E."/>
            <person name="Kohn T."/>
            <person name="Peeters S.H."/>
            <person name="Heuer A."/>
            <person name="Rast P."/>
            <person name="Oberbeckmann S."/>
            <person name="Bunk B."/>
            <person name="Jeske O."/>
            <person name="Meyerdierks A."/>
            <person name="Storesund J.E."/>
            <person name="Kallscheuer N."/>
            <person name="Luecker S."/>
            <person name="Lage O.M."/>
            <person name="Pohl T."/>
            <person name="Merkel B.J."/>
            <person name="Hornburger P."/>
            <person name="Mueller R.-W."/>
            <person name="Bruemmer F."/>
            <person name="Labrenz M."/>
            <person name="Spormann A.M."/>
            <person name="Op den Camp H."/>
            <person name="Overmann J."/>
            <person name="Amann R."/>
            <person name="Jetten M.S.M."/>
            <person name="Mascher T."/>
            <person name="Medema M.H."/>
            <person name="Devos D.P."/>
            <person name="Kaster A.-K."/>
            <person name="Ovreas L."/>
            <person name="Rohde M."/>
            <person name="Galperin M.Y."/>
            <person name="Jogler C."/>
        </authorList>
    </citation>
    <scope>NUCLEOTIDE SEQUENCE [LARGE SCALE GENOMIC DNA]</scope>
    <source>
        <strain evidence="10 11">Poly30</strain>
    </source>
</reference>
<keyword evidence="5" id="KW-0804">Transcription</keyword>
<evidence type="ECO:0000256" key="7">
    <source>
        <dbReference type="PROSITE-ProRule" id="PRU01091"/>
    </source>
</evidence>
<dbReference type="PROSITE" id="PS50110">
    <property type="entry name" value="RESPONSE_REGULATORY"/>
    <property type="match status" value="1"/>
</dbReference>
<dbReference type="Pfam" id="PF00072">
    <property type="entry name" value="Response_reg"/>
    <property type="match status" value="1"/>
</dbReference>
<dbReference type="Pfam" id="PF00486">
    <property type="entry name" value="Trans_reg_C"/>
    <property type="match status" value="1"/>
</dbReference>
<dbReference type="OrthoDB" id="272875at2"/>
<dbReference type="InterPro" id="IPR001867">
    <property type="entry name" value="OmpR/PhoB-type_DNA-bd"/>
</dbReference>
<gene>
    <name evidence="10" type="primary">regX3_1</name>
    <name evidence="10" type="ORF">Poly30_08700</name>
</gene>
<dbReference type="PANTHER" id="PTHR48111">
    <property type="entry name" value="REGULATOR OF RPOS"/>
    <property type="match status" value="1"/>
</dbReference>
<keyword evidence="3" id="KW-0805">Transcription regulation</keyword>
<dbReference type="GO" id="GO:0006355">
    <property type="term" value="P:regulation of DNA-templated transcription"/>
    <property type="evidence" value="ECO:0007669"/>
    <property type="project" value="InterPro"/>
</dbReference>
<keyword evidence="4 7" id="KW-0238">DNA-binding</keyword>
<dbReference type="Gene3D" id="6.10.250.690">
    <property type="match status" value="1"/>
</dbReference>
<evidence type="ECO:0000256" key="1">
    <source>
        <dbReference type="ARBA" id="ARBA00022553"/>
    </source>
</evidence>
<evidence type="ECO:0000313" key="11">
    <source>
        <dbReference type="Proteomes" id="UP000320390"/>
    </source>
</evidence>
<evidence type="ECO:0000259" key="8">
    <source>
        <dbReference type="PROSITE" id="PS50110"/>
    </source>
</evidence>
<dbReference type="InterPro" id="IPR036388">
    <property type="entry name" value="WH-like_DNA-bd_sf"/>
</dbReference>
<dbReference type="GO" id="GO:0005829">
    <property type="term" value="C:cytosol"/>
    <property type="evidence" value="ECO:0007669"/>
    <property type="project" value="TreeGrafter"/>
</dbReference>
<keyword evidence="11" id="KW-1185">Reference proteome</keyword>
<dbReference type="CDD" id="cd00383">
    <property type="entry name" value="trans_reg_C"/>
    <property type="match status" value="1"/>
</dbReference>
<dbReference type="Gene3D" id="1.10.10.10">
    <property type="entry name" value="Winged helix-like DNA-binding domain superfamily/Winged helix DNA-binding domain"/>
    <property type="match status" value="1"/>
</dbReference>
<dbReference type="SUPFAM" id="SSF52172">
    <property type="entry name" value="CheY-like"/>
    <property type="match status" value="1"/>
</dbReference>
<dbReference type="SMART" id="SM00448">
    <property type="entry name" value="REC"/>
    <property type="match status" value="1"/>
</dbReference>
<sequence>MPTKRTVCVVEDDPAIRRGLVDSLRFAGFDVLECADGASARATLGRAHLDLLLLDVVVPGMDGLDYLPTLRRERPQLPVILVTARGAEEDRVRGLRSGADDYVVKPFSPTELLARVEAVLRRSPARPQDVSGATYAGGHVDVERQEVLLESGEARALTERELGVLLHLLRNPGRPIERAELLRCVWGLDPRGIDTRTVDMAVARLREKLGTEGAAVVRTVRGKGYLLGDGVEAVR</sequence>
<dbReference type="EMBL" id="CP036434">
    <property type="protein sequence ID" value="QDV05373.1"/>
    <property type="molecule type" value="Genomic_DNA"/>
</dbReference>
<dbReference type="GO" id="GO:0032993">
    <property type="term" value="C:protein-DNA complex"/>
    <property type="evidence" value="ECO:0007669"/>
    <property type="project" value="TreeGrafter"/>
</dbReference>
<keyword evidence="1 6" id="KW-0597">Phosphoprotein</keyword>
<evidence type="ECO:0000259" key="9">
    <source>
        <dbReference type="PROSITE" id="PS51755"/>
    </source>
</evidence>
<dbReference type="Gene3D" id="3.40.50.2300">
    <property type="match status" value="1"/>
</dbReference>
<evidence type="ECO:0000256" key="2">
    <source>
        <dbReference type="ARBA" id="ARBA00023012"/>
    </source>
</evidence>
<dbReference type="Proteomes" id="UP000320390">
    <property type="component" value="Chromosome"/>
</dbReference>
<dbReference type="SMART" id="SM00862">
    <property type="entry name" value="Trans_reg_C"/>
    <property type="match status" value="1"/>
</dbReference>
<dbReference type="InterPro" id="IPR016032">
    <property type="entry name" value="Sig_transdc_resp-reg_C-effctor"/>
</dbReference>
<feature type="domain" description="Response regulatory" evidence="8">
    <location>
        <begin position="6"/>
        <end position="120"/>
    </location>
</feature>
<feature type="domain" description="OmpR/PhoB-type" evidence="9">
    <location>
        <begin position="130"/>
        <end position="229"/>
    </location>
</feature>
<feature type="DNA-binding region" description="OmpR/PhoB-type" evidence="7">
    <location>
        <begin position="130"/>
        <end position="229"/>
    </location>
</feature>
<dbReference type="AlphaFoldDB" id="A0A518EMQ9"/>
<dbReference type="InterPro" id="IPR011006">
    <property type="entry name" value="CheY-like_superfamily"/>
</dbReference>
<name>A0A518EMQ9_9BACT</name>
<evidence type="ECO:0000256" key="5">
    <source>
        <dbReference type="ARBA" id="ARBA00023163"/>
    </source>
</evidence>
<dbReference type="PROSITE" id="PS51755">
    <property type="entry name" value="OMPR_PHOB"/>
    <property type="match status" value="1"/>
</dbReference>
<dbReference type="RefSeq" id="WP_145194786.1">
    <property type="nucleotide sequence ID" value="NZ_CP036434.1"/>
</dbReference>
<dbReference type="GO" id="GO:0000976">
    <property type="term" value="F:transcription cis-regulatory region binding"/>
    <property type="evidence" value="ECO:0007669"/>
    <property type="project" value="TreeGrafter"/>
</dbReference>
<evidence type="ECO:0000313" key="10">
    <source>
        <dbReference type="EMBL" id="QDV05373.1"/>
    </source>
</evidence>
<dbReference type="GO" id="GO:0000156">
    <property type="term" value="F:phosphorelay response regulator activity"/>
    <property type="evidence" value="ECO:0007669"/>
    <property type="project" value="TreeGrafter"/>
</dbReference>
<accession>A0A518EMQ9</accession>
<keyword evidence="2" id="KW-0902">Two-component regulatory system</keyword>
<proteinExistence type="predicted"/>